<dbReference type="Proteomes" id="UP001138500">
    <property type="component" value="Unassembled WGS sequence"/>
</dbReference>
<keyword evidence="1" id="KW-0732">Signal</keyword>
<comment type="caution">
    <text evidence="2">The sequence shown here is derived from an EMBL/GenBank/DDBJ whole genome shotgun (WGS) entry which is preliminary data.</text>
</comment>
<dbReference type="OrthoDB" id="10388627at2759"/>
<name>A0A9W7SX62_9PEZI</name>
<feature type="signal peptide" evidence="1">
    <location>
        <begin position="1"/>
        <end position="19"/>
    </location>
</feature>
<evidence type="ECO:0000313" key="3">
    <source>
        <dbReference type="Proteomes" id="UP001138500"/>
    </source>
</evidence>
<keyword evidence="3" id="KW-1185">Reference proteome</keyword>
<reference evidence="2 3" key="2">
    <citation type="journal article" date="2021" name="Curr. Genet.">
        <title>Genetic response to nitrogen starvation in the aggressive Eucalyptus foliar pathogen Teratosphaeria destructans.</title>
        <authorList>
            <person name="Havenga M."/>
            <person name="Wingfield B.D."/>
            <person name="Wingfield M.J."/>
            <person name="Dreyer L.L."/>
            <person name="Roets F."/>
            <person name="Aylward J."/>
        </authorList>
    </citation>
    <scope>NUCLEOTIDE SEQUENCE [LARGE SCALE GENOMIC DNA]</scope>
    <source>
        <strain evidence="2">CMW44962</strain>
    </source>
</reference>
<dbReference type="EMBL" id="RIBY02000746">
    <property type="protein sequence ID" value="KAH9838124.1"/>
    <property type="molecule type" value="Genomic_DNA"/>
</dbReference>
<sequence length="145" mass="15976">MHLSDLVALALLCVSDATACDTYRVCKCWDTDPEYQTYDNDITEKTCPFAGGYLESGSGVRSVSMSAGASQVAHECWDCLRRSRVRWDTDSLWSLQCVSTLVNGFDSCNFAKNCNNQAGLGFDAKRYTHKCDEALGKHKGPRSVA</sequence>
<proteinExistence type="predicted"/>
<feature type="chain" id="PRO_5040779773" evidence="1">
    <location>
        <begin position="20"/>
        <end position="145"/>
    </location>
</feature>
<organism evidence="2 3">
    <name type="scientific">Teratosphaeria destructans</name>
    <dbReference type="NCBI Taxonomy" id="418781"/>
    <lineage>
        <taxon>Eukaryota</taxon>
        <taxon>Fungi</taxon>
        <taxon>Dikarya</taxon>
        <taxon>Ascomycota</taxon>
        <taxon>Pezizomycotina</taxon>
        <taxon>Dothideomycetes</taxon>
        <taxon>Dothideomycetidae</taxon>
        <taxon>Mycosphaerellales</taxon>
        <taxon>Teratosphaeriaceae</taxon>
        <taxon>Teratosphaeria</taxon>
    </lineage>
</organism>
<reference evidence="2 3" key="1">
    <citation type="journal article" date="2018" name="IMA Fungus">
        <title>IMA Genome-F 10: Nine draft genome sequences of Claviceps purpurea s.lat., including C. arundinis, C. humidiphila, and C. cf. spartinae, pseudomolecules for the pitch canker pathogen Fusarium circinatum, draft genome of Davidsoniella eucalypti, Grosmannia galeiformis, Quambalaria eucalypti, and Teratosphaeria destructans.</title>
        <authorList>
            <person name="Wingfield B.D."/>
            <person name="Liu M."/>
            <person name="Nguyen H.D."/>
            <person name="Lane F.A."/>
            <person name="Morgan S.W."/>
            <person name="De Vos L."/>
            <person name="Wilken P.M."/>
            <person name="Duong T.A."/>
            <person name="Aylward J."/>
            <person name="Coetzee M.P."/>
            <person name="Dadej K."/>
            <person name="De Beer Z.W."/>
            <person name="Findlay W."/>
            <person name="Havenga M."/>
            <person name="Kolarik M."/>
            <person name="Menzies J.G."/>
            <person name="Naidoo K."/>
            <person name="Pochopski O."/>
            <person name="Shoukouhi P."/>
            <person name="Santana Q.C."/>
            <person name="Seifert K.A."/>
            <person name="Soal N."/>
            <person name="Steenkamp E.T."/>
            <person name="Tatham C.T."/>
            <person name="van der Nest M.A."/>
            <person name="Wingfield M.J."/>
        </authorList>
    </citation>
    <scope>NUCLEOTIDE SEQUENCE [LARGE SCALE GENOMIC DNA]</scope>
    <source>
        <strain evidence="2">CMW44962</strain>
    </source>
</reference>
<evidence type="ECO:0000313" key="2">
    <source>
        <dbReference type="EMBL" id="KAH9838124.1"/>
    </source>
</evidence>
<protein>
    <submittedName>
        <fullName evidence="2">Uncharacterized protein</fullName>
    </submittedName>
</protein>
<accession>A0A9W7SX62</accession>
<dbReference type="AlphaFoldDB" id="A0A9W7SX62"/>
<gene>
    <name evidence="2" type="ORF">Tdes44962_MAKER08273</name>
</gene>
<evidence type="ECO:0000256" key="1">
    <source>
        <dbReference type="SAM" id="SignalP"/>
    </source>
</evidence>